<keyword evidence="3" id="KW-1185">Reference proteome</keyword>
<protein>
    <recommendedName>
        <fullName evidence="4">DUF4386 domain-containing protein</fullName>
    </recommendedName>
</protein>
<dbReference type="HOGENOM" id="CLU_1255273_0_0_10"/>
<feature type="transmembrane region" description="Helical" evidence="1">
    <location>
        <begin position="85"/>
        <end position="110"/>
    </location>
</feature>
<organism evidence="2 3">
    <name type="scientific">Solitalea canadensis (strain ATCC 29591 / DSM 3403 / JCM 21819 / LMG 8368 / NBRC 15130 / NCIMB 12057 / USAM 9D)</name>
    <name type="common">Flexibacter canadensis</name>
    <dbReference type="NCBI Taxonomy" id="929556"/>
    <lineage>
        <taxon>Bacteria</taxon>
        <taxon>Pseudomonadati</taxon>
        <taxon>Bacteroidota</taxon>
        <taxon>Sphingobacteriia</taxon>
        <taxon>Sphingobacteriales</taxon>
        <taxon>Sphingobacteriaceae</taxon>
        <taxon>Solitalea</taxon>
    </lineage>
</organism>
<evidence type="ECO:0000313" key="2">
    <source>
        <dbReference type="EMBL" id="AFD05305.1"/>
    </source>
</evidence>
<keyword evidence="1" id="KW-0472">Membrane</keyword>
<feature type="transmembrane region" description="Helical" evidence="1">
    <location>
        <begin position="51"/>
        <end position="73"/>
    </location>
</feature>
<evidence type="ECO:0000256" key="1">
    <source>
        <dbReference type="SAM" id="Phobius"/>
    </source>
</evidence>
<dbReference type="RefSeq" id="WP_014678533.1">
    <property type="nucleotide sequence ID" value="NC_017770.1"/>
</dbReference>
<dbReference type="KEGG" id="scn:Solca_0151"/>
<dbReference type="OrthoDB" id="893592at2"/>
<dbReference type="Proteomes" id="UP000007590">
    <property type="component" value="Chromosome"/>
</dbReference>
<gene>
    <name evidence="2" type="ordered locus">Solca_0151</name>
</gene>
<evidence type="ECO:0000313" key="3">
    <source>
        <dbReference type="Proteomes" id="UP000007590"/>
    </source>
</evidence>
<feature type="transmembrane region" description="Helical" evidence="1">
    <location>
        <begin position="130"/>
        <end position="156"/>
    </location>
</feature>
<dbReference type="EMBL" id="CP003349">
    <property type="protein sequence ID" value="AFD05305.1"/>
    <property type="molecule type" value="Genomic_DNA"/>
</dbReference>
<sequence length="220" mass="24131">MNKRVITGLTIIGGAGLLFAFGDLLIPQENVIFDAVNRPKEFAALVTSGPYQWWAARGFVGVLMEMIGTITLYQILAKTKAEKWAFAGLLLSLTHQILGCGVFAVIQFLFPVIGQEVLNGNTEIIKYASINGGLAILFGISLISTLSGLALMAVAIFKSGVLPKWSGWIVFLGFALIPFPGVALQFIANTLWGGAYFWMAIHIYRRYRNDLFLESLPVRQ</sequence>
<evidence type="ECO:0008006" key="4">
    <source>
        <dbReference type="Google" id="ProtNLM"/>
    </source>
</evidence>
<name>H8KXK9_SOLCM</name>
<dbReference type="STRING" id="929556.Solca_0151"/>
<dbReference type="AlphaFoldDB" id="H8KXK9"/>
<feature type="transmembrane region" description="Helical" evidence="1">
    <location>
        <begin position="168"/>
        <end position="188"/>
    </location>
</feature>
<accession>H8KXK9</accession>
<keyword evidence="1" id="KW-1133">Transmembrane helix</keyword>
<proteinExistence type="predicted"/>
<keyword evidence="1" id="KW-0812">Transmembrane</keyword>
<reference evidence="2" key="1">
    <citation type="submission" date="2012-02" db="EMBL/GenBank/DDBJ databases">
        <title>The complete genome of Solitalea canadensis DSM 3403.</title>
        <authorList>
            <consortium name="US DOE Joint Genome Institute (JGI-PGF)"/>
            <person name="Lucas S."/>
            <person name="Copeland A."/>
            <person name="Lapidus A."/>
            <person name="Glavina del Rio T."/>
            <person name="Dalin E."/>
            <person name="Tice H."/>
            <person name="Bruce D."/>
            <person name="Goodwin L."/>
            <person name="Pitluck S."/>
            <person name="Peters L."/>
            <person name="Ovchinnikova G."/>
            <person name="Lu M."/>
            <person name="Kyrpides N."/>
            <person name="Mavromatis K."/>
            <person name="Ivanova N."/>
            <person name="Brettin T."/>
            <person name="Detter J.C."/>
            <person name="Han C."/>
            <person name="Larimer F."/>
            <person name="Land M."/>
            <person name="Hauser L."/>
            <person name="Markowitz V."/>
            <person name="Cheng J.-F."/>
            <person name="Hugenholtz P."/>
            <person name="Woyke T."/>
            <person name="Wu D."/>
            <person name="Spring S."/>
            <person name="Schroeder M."/>
            <person name="Kopitz M."/>
            <person name="Brambilla E."/>
            <person name="Klenk H.-P."/>
            <person name="Eisen J.A."/>
        </authorList>
    </citation>
    <scope>NUCLEOTIDE SEQUENCE</scope>
    <source>
        <strain evidence="2">DSM 3403</strain>
    </source>
</reference>